<keyword evidence="2 6" id="KW-0694">RNA-binding</keyword>
<evidence type="ECO:0000256" key="6">
    <source>
        <dbReference type="HAMAP-Rule" id="MF_00500"/>
    </source>
</evidence>
<organism evidence="8 9">
    <name type="scientific">Candidatus Woykebacteria bacterium RIFCSPLOWO2_01_FULL_41_12</name>
    <dbReference type="NCBI Taxonomy" id="1802604"/>
    <lineage>
        <taxon>Bacteria</taxon>
        <taxon>Candidatus Woykeibacteriota</taxon>
    </lineage>
</organism>
<dbReference type="EMBL" id="MHDA01000037">
    <property type="protein sequence ID" value="OGY31107.1"/>
    <property type="molecule type" value="Genomic_DNA"/>
</dbReference>
<evidence type="ECO:0000256" key="5">
    <source>
        <dbReference type="ARBA" id="ARBA00035136"/>
    </source>
</evidence>
<dbReference type="GO" id="GO:1990904">
    <property type="term" value="C:ribonucleoprotein complex"/>
    <property type="evidence" value="ECO:0007669"/>
    <property type="project" value="UniProtKB-KW"/>
</dbReference>
<dbReference type="Pfam" id="PF01649">
    <property type="entry name" value="Ribosomal_S20p"/>
    <property type="match status" value="1"/>
</dbReference>
<feature type="compositionally biased region" description="Basic and acidic residues" evidence="7">
    <location>
        <begin position="68"/>
        <end position="78"/>
    </location>
</feature>
<comment type="similarity">
    <text evidence="6">Belongs to the bacterial ribosomal protein bS20 family.</text>
</comment>
<reference evidence="8 9" key="1">
    <citation type="journal article" date="2016" name="Nat. Commun.">
        <title>Thousands of microbial genomes shed light on interconnected biogeochemical processes in an aquifer system.</title>
        <authorList>
            <person name="Anantharaman K."/>
            <person name="Brown C.T."/>
            <person name="Hug L.A."/>
            <person name="Sharon I."/>
            <person name="Castelle C.J."/>
            <person name="Probst A.J."/>
            <person name="Thomas B.C."/>
            <person name="Singh A."/>
            <person name="Wilkins M.J."/>
            <person name="Karaoz U."/>
            <person name="Brodie E.L."/>
            <person name="Williams K.H."/>
            <person name="Hubbard S.S."/>
            <person name="Banfield J.F."/>
        </authorList>
    </citation>
    <scope>NUCLEOTIDE SEQUENCE [LARGE SCALE GENOMIC DNA]</scope>
</reference>
<name>A0A1G1WVB8_9BACT</name>
<evidence type="ECO:0000256" key="3">
    <source>
        <dbReference type="ARBA" id="ARBA00022980"/>
    </source>
</evidence>
<evidence type="ECO:0000256" key="1">
    <source>
        <dbReference type="ARBA" id="ARBA00022730"/>
    </source>
</evidence>
<protein>
    <recommendedName>
        <fullName evidence="5 6">Small ribosomal subunit protein bS20</fullName>
    </recommendedName>
</protein>
<sequence length="98" mass="11131">MPNTSSAKKKLRADARKTVINKRIKEKIRNTYKKFISSPSLESLSQVYSSLDIAVKKRVLSKQKADRKKSQVSKEVKLPKLKQTKRPTKSKSSKAKTA</sequence>
<keyword evidence="1 6" id="KW-0699">rRNA-binding</keyword>
<evidence type="ECO:0000313" key="9">
    <source>
        <dbReference type="Proteomes" id="UP000179279"/>
    </source>
</evidence>
<dbReference type="NCBIfam" id="TIGR00029">
    <property type="entry name" value="S20"/>
    <property type="match status" value="1"/>
</dbReference>
<evidence type="ECO:0000256" key="4">
    <source>
        <dbReference type="ARBA" id="ARBA00023274"/>
    </source>
</evidence>
<evidence type="ECO:0000313" key="8">
    <source>
        <dbReference type="EMBL" id="OGY31107.1"/>
    </source>
</evidence>
<dbReference type="Proteomes" id="UP000179279">
    <property type="component" value="Unassembled WGS sequence"/>
</dbReference>
<keyword evidence="4 6" id="KW-0687">Ribonucleoprotein</keyword>
<feature type="compositionally biased region" description="Basic residues" evidence="7">
    <location>
        <begin position="79"/>
        <end position="98"/>
    </location>
</feature>
<feature type="region of interest" description="Disordered" evidence="7">
    <location>
        <begin position="60"/>
        <end position="98"/>
    </location>
</feature>
<comment type="function">
    <text evidence="6">Binds directly to 16S ribosomal RNA.</text>
</comment>
<evidence type="ECO:0000256" key="2">
    <source>
        <dbReference type="ARBA" id="ARBA00022884"/>
    </source>
</evidence>
<dbReference type="GO" id="GO:0006412">
    <property type="term" value="P:translation"/>
    <property type="evidence" value="ECO:0007669"/>
    <property type="project" value="UniProtKB-UniRule"/>
</dbReference>
<dbReference type="GO" id="GO:0005840">
    <property type="term" value="C:ribosome"/>
    <property type="evidence" value="ECO:0007669"/>
    <property type="project" value="UniProtKB-KW"/>
</dbReference>
<dbReference type="GO" id="GO:0003735">
    <property type="term" value="F:structural constituent of ribosome"/>
    <property type="evidence" value="ECO:0007669"/>
    <property type="project" value="InterPro"/>
</dbReference>
<dbReference type="GO" id="GO:0019843">
    <property type="term" value="F:rRNA binding"/>
    <property type="evidence" value="ECO:0007669"/>
    <property type="project" value="UniProtKB-UniRule"/>
</dbReference>
<keyword evidence="3 6" id="KW-0689">Ribosomal protein</keyword>
<dbReference type="SUPFAM" id="SSF46992">
    <property type="entry name" value="Ribosomal protein S20"/>
    <property type="match status" value="1"/>
</dbReference>
<accession>A0A1G1WVB8</accession>
<dbReference type="HAMAP" id="MF_00500">
    <property type="entry name" value="Ribosomal_bS20"/>
    <property type="match status" value="1"/>
</dbReference>
<dbReference type="AlphaFoldDB" id="A0A1G1WVB8"/>
<dbReference type="InterPro" id="IPR036510">
    <property type="entry name" value="Ribosomal_bS20_sf"/>
</dbReference>
<comment type="caution">
    <text evidence="8">The sequence shown here is derived from an EMBL/GenBank/DDBJ whole genome shotgun (WGS) entry which is preliminary data.</text>
</comment>
<evidence type="ECO:0000256" key="7">
    <source>
        <dbReference type="SAM" id="MobiDB-lite"/>
    </source>
</evidence>
<gene>
    <name evidence="6" type="primary">rpsT</name>
    <name evidence="8" type="ORF">A3A57_01795</name>
</gene>
<dbReference type="Gene3D" id="1.20.58.110">
    <property type="entry name" value="Ribosomal protein S20"/>
    <property type="match status" value="1"/>
</dbReference>
<dbReference type="InterPro" id="IPR002583">
    <property type="entry name" value="Ribosomal_bS20"/>
</dbReference>
<proteinExistence type="inferred from homology"/>